<keyword evidence="2" id="KW-1185">Reference proteome</keyword>
<dbReference type="RefSeq" id="XP_070864215.1">
    <property type="nucleotide sequence ID" value="XM_071013315.1"/>
</dbReference>
<comment type="caution">
    <text evidence="1">The sequence shown here is derived from an EMBL/GenBank/DDBJ whole genome shotgun (WGS) entry which is preliminary data.</text>
</comment>
<dbReference type="GeneID" id="98127959"/>
<dbReference type="Proteomes" id="UP001600064">
    <property type="component" value="Unassembled WGS sequence"/>
</dbReference>
<gene>
    <name evidence="1" type="ORF">VTJ83DRAFT_6588</name>
</gene>
<dbReference type="EMBL" id="JAZGUE010000006">
    <property type="protein sequence ID" value="KAL2265488.1"/>
    <property type="molecule type" value="Genomic_DNA"/>
</dbReference>
<name>A0ABR4D551_9PEZI</name>
<reference evidence="1 2" key="1">
    <citation type="journal article" date="2024" name="Commun. Biol.">
        <title>Comparative genomic analysis of thermophilic fungi reveals convergent evolutionary adaptations and gene losses.</title>
        <authorList>
            <person name="Steindorff A.S."/>
            <person name="Aguilar-Pontes M.V."/>
            <person name="Robinson A.J."/>
            <person name="Andreopoulos B."/>
            <person name="LaButti K."/>
            <person name="Kuo A."/>
            <person name="Mondo S."/>
            <person name="Riley R."/>
            <person name="Otillar R."/>
            <person name="Haridas S."/>
            <person name="Lipzen A."/>
            <person name="Grimwood J."/>
            <person name="Schmutz J."/>
            <person name="Clum A."/>
            <person name="Reid I.D."/>
            <person name="Moisan M.C."/>
            <person name="Butler G."/>
            <person name="Nguyen T.T.M."/>
            <person name="Dewar K."/>
            <person name="Conant G."/>
            <person name="Drula E."/>
            <person name="Henrissat B."/>
            <person name="Hansel C."/>
            <person name="Singer S."/>
            <person name="Hutchinson M.I."/>
            <person name="de Vries R.P."/>
            <person name="Natvig D.O."/>
            <person name="Powell A.J."/>
            <person name="Tsang A."/>
            <person name="Grigoriev I.V."/>
        </authorList>
    </citation>
    <scope>NUCLEOTIDE SEQUENCE [LARGE SCALE GENOMIC DNA]</scope>
    <source>
        <strain evidence="1 2">ATCC 22073</strain>
    </source>
</reference>
<accession>A0ABR4D551</accession>
<organism evidence="1 2">
    <name type="scientific">Remersonia thermophila</name>
    <dbReference type="NCBI Taxonomy" id="72144"/>
    <lineage>
        <taxon>Eukaryota</taxon>
        <taxon>Fungi</taxon>
        <taxon>Dikarya</taxon>
        <taxon>Ascomycota</taxon>
        <taxon>Pezizomycotina</taxon>
        <taxon>Sordariomycetes</taxon>
        <taxon>Sordariomycetidae</taxon>
        <taxon>Sordariales</taxon>
        <taxon>Sordariales incertae sedis</taxon>
        <taxon>Remersonia</taxon>
    </lineage>
</organism>
<protein>
    <submittedName>
        <fullName evidence="1">Uncharacterized protein</fullName>
    </submittedName>
</protein>
<sequence>MVDLSWNHFGPVPGLDPEARAFAERIYYELKAAFPAFVADFESKFGVWRRRWFDVQASSSADSVLECCELPEYDAVLLLGPKTIPLVVYELCNPQNSFATVLYNHLETDPAVKVSPKDVLNYLTLDRQANLIVELNHERAQQAQAGIEAWRRQTQTGRQRRAVEDKTCHVSEEDAQHPDLDMSSAEHAALVGMGPGIVAHIMLAYAADRSGPWWRVMHQLVCEKPAAAVEEEGDTKEGEQQQQYERWRRWFEHMEHHEAAEGLNPEYLRRMGMPAASGGM</sequence>
<proteinExistence type="predicted"/>
<evidence type="ECO:0000313" key="2">
    <source>
        <dbReference type="Proteomes" id="UP001600064"/>
    </source>
</evidence>
<evidence type="ECO:0000313" key="1">
    <source>
        <dbReference type="EMBL" id="KAL2265488.1"/>
    </source>
</evidence>